<dbReference type="Gene3D" id="3.10.450.50">
    <property type="match status" value="1"/>
</dbReference>
<gene>
    <name evidence="1" type="ORF">MNBD_GAMMA09-1272</name>
</gene>
<organism evidence="1">
    <name type="scientific">hydrothermal vent metagenome</name>
    <dbReference type="NCBI Taxonomy" id="652676"/>
    <lineage>
        <taxon>unclassified sequences</taxon>
        <taxon>metagenomes</taxon>
        <taxon>ecological metagenomes</taxon>
    </lineage>
</organism>
<dbReference type="InterPro" id="IPR032710">
    <property type="entry name" value="NTF2-like_dom_sf"/>
</dbReference>
<dbReference type="AlphaFoldDB" id="A0A3B0Y092"/>
<evidence type="ECO:0000313" key="1">
    <source>
        <dbReference type="EMBL" id="VAW61924.1"/>
    </source>
</evidence>
<dbReference type="SUPFAM" id="SSF54427">
    <property type="entry name" value="NTF2-like"/>
    <property type="match status" value="1"/>
</dbReference>
<accession>A0A3B0Y092</accession>
<sequence length="76" mass="8580">MKKQVLVLLFLGMSVANAYAQNVEEVLKGYMKAWGEHDIPKISSFYDNDVIWYDLSSDATTKGKEKVSKAITDAFM</sequence>
<feature type="non-terminal residue" evidence="1">
    <location>
        <position position="76"/>
    </location>
</feature>
<reference evidence="1" key="1">
    <citation type="submission" date="2018-06" db="EMBL/GenBank/DDBJ databases">
        <authorList>
            <person name="Zhirakovskaya E."/>
        </authorList>
    </citation>
    <scope>NUCLEOTIDE SEQUENCE</scope>
</reference>
<dbReference type="EMBL" id="UOFI01000016">
    <property type="protein sequence ID" value="VAW61924.1"/>
    <property type="molecule type" value="Genomic_DNA"/>
</dbReference>
<protein>
    <recommendedName>
        <fullName evidence="2">SnoaL-like domain-containing protein</fullName>
    </recommendedName>
</protein>
<proteinExistence type="predicted"/>
<name>A0A3B0Y092_9ZZZZ</name>
<evidence type="ECO:0008006" key="2">
    <source>
        <dbReference type="Google" id="ProtNLM"/>
    </source>
</evidence>